<dbReference type="RefSeq" id="YP_009126639.1">
    <property type="nucleotide sequence ID" value="NC_026611.1"/>
</dbReference>
<name>A0A077KC26_9CAUD</name>
<evidence type="ECO:0000313" key="2">
    <source>
        <dbReference type="Proteomes" id="UP000202039"/>
    </source>
</evidence>
<protein>
    <submittedName>
        <fullName evidence="1">Uncharacterized protein</fullName>
    </submittedName>
</protein>
<dbReference type="EMBL" id="AP014629">
    <property type="protein sequence ID" value="BAP28907.1"/>
    <property type="molecule type" value="Genomic_DNA"/>
</dbReference>
<dbReference type="Proteomes" id="UP000202039">
    <property type="component" value="Segment"/>
</dbReference>
<dbReference type="GeneID" id="23681458"/>
<keyword evidence="2" id="KW-1185">Reference proteome</keyword>
<proteinExistence type="predicted"/>
<organism evidence="1 2">
    <name type="scientific">Edwardsiella phage GF-2</name>
    <dbReference type="NCBI Taxonomy" id="1537091"/>
    <lineage>
        <taxon>Viruses</taxon>
        <taxon>Duplodnaviria</taxon>
        <taxon>Heunggongvirae</taxon>
        <taxon>Uroviricota</taxon>
        <taxon>Caudoviricetes</taxon>
        <taxon>Gofduovirus</taxon>
        <taxon>Gofduovirus GF2</taxon>
    </lineage>
</organism>
<sequence length="65" mass="7595">MKPDIENALRSTAKKVIKEIRKPDNTLTYRQLLDKHIDPIKQILPNSPAPYLWLSCYCIKVQNET</sequence>
<accession>A0A077KC26</accession>
<reference evidence="1 2" key="1">
    <citation type="journal article" date="2015" name="Arch. Virol.">
        <title>Full-genome sequence of a novel myovirus, GF-2, infecting Edwardsiella tarda: comparison with other Edwardsiella myoviral genomes.</title>
        <authorList>
            <person name="Yasuike M."/>
            <person name="Nishiki I."/>
            <person name="Iwasaki Y."/>
            <person name="Nakamura Y."/>
            <person name="Fujiwara A."/>
            <person name="Sugaya E."/>
            <person name="Kawato Y."/>
            <person name="Nagai S."/>
            <person name="Kobayashi T."/>
            <person name="Ototake M."/>
            <person name="Nakai T."/>
        </authorList>
    </citation>
    <scope>NUCLEOTIDE SEQUENCE [LARGE SCALE GENOMIC DNA]</scope>
</reference>
<dbReference type="KEGG" id="vg:23681458"/>
<evidence type="ECO:0000313" key="1">
    <source>
        <dbReference type="EMBL" id="BAP28907.1"/>
    </source>
</evidence>